<name>A0A6P4ZW63_BRABE</name>
<feature type="domain" description="VWFC" evidence="2">
    <location>
        <begin position="287"/>
        <end position="346"/>
    </location>
</feature>
<dbReference type="PANTHER" id="PTHR46439">
    <property type="entry name" value="CYSTEINE-RICH MOTOR NEURON 1 PROTEIN"/>
    <property type="match status" value="1"/>
</dbReference>
<dbReference type="SUPFAM" id="SSF53300">
    <property type="entry name" value="vWA-like"/>
    <property type="match status" value="1"/>
</dbReference>
<gene>
    <name evidence="5" type="primary">LOC109478135</name>
</gene>
<dbReference type="InterPro" id="IPR001007">
    <property type="entry name" value="VWF_dom"/>
</dbReference>
<evidence type="ECO:0000259" key="3">
    <source>
        <dbReference type="PROSITE" id="PS50234"/>
    </source>
</evidence>
<dbReference type="RefSeq" id="XP_019635182.1">
    <property type="nucleotide sequence ID" value="XM_019779623.1"/>
</dbReference>
<dbReference type="Proteomes" id="UP000515135">
    <property type="component" value="Unplaced"/>
</dbReference>
<feature type="signal peptide" evidence="1">
    <location>
        <begin position="1"/>
        <end position="21"/>
    </location>
</feature>
<accession>A0A6P4ZW63</accession>
<dbReference type="KEGG" id="bbel:109478135"/>
<evidence type="ECO:0000256" key="1">
    <source>
        <dbReference type="SAM" id="SignalP"/>
    </source>
</evidence>
<dbReference type="Gene3D" id="6.20.200.20">
    <property type="match status" value="3"/>
</dbReference>
<dbReference type="InterPro" id="IPR036465">
    <property type="entry name" value="vWFA_dom_sf"/>
</dbReference>
<dbReference type="PROSITE" id="PS01208">
    <property type="entry name" value="VWFC_1"/>
    <property type="match status" value="2"/>
</dbReference>
<feature type="domain" description="VWFC" evidence="2">
    <location>
        <begin position="212"/>
        <end position="276"/>
    </location>
</feature>
<reference evidence="5" key="1">
    <citation type="submission" date="2025-08" db="UniProtKB">
        <authorList>
            <consortium name="RefSeq"/>
        </authorList>
    </citation>
    <scope>IDENTIFICATION</scope>
    <source>
        <tissue evidence="5">Gonad</tissue>
    </source>
</reference>
<evidence type="ECO:0000313" key="5">
    <source>
        <dbReference type="RefSeq" id="XP_019635182.1"/>
    </source>
</evidence>
<dbReference type="InterPro" id="IPR002035">
    <property type="entry name" value="VWF_A"/>
</dbReference>
<dbReference type="SMART" id="SM00327">
    <property type="entry name" value="VWA"/>
    <property type="match status" value="1"/>
</dbReference>
<dbReference type="SUPFAM" id="SSF57603">
    <property type="entry name" value="FnI-like domain"/>
    <property type="match status" value="4"/>
</dbReference>
<feature type="domain" description="VWFC" evidence="2">
    <location>
        <begin position="346"/>
        <end position="405"/>
    </location>
</feature>
<organism evidence="4 5">
    <name type="scientific">Branchiostoma belcheri</name>
    <name type="common">Amphioxus</name>
    <dbReference type="NCBI Taxonomy" id="7741"/>
    <lineage>
        <taxon>Eukaryota</taxon>
        <taxon>Metazoa</taxon>
        <taxon>Chordata</taxon>
        <taxon>Cephalochordata</taxon>
        <taxon>Leptocardii</taxon>
        <taxon>Amphioxiformes</taxon>
        <taxon>Branchiostomatidae</taxon>
        <taxon>Branchiostoma</taxon>
    </lineage>
</organism>
<dbReference type="PANTHER" id="PTHR46439:SF1">
    <property type="entry name" value="CYSTEINE-RICH MOTOR NEURON 1 PROTEIN"/>
    <property type="match status" value="1"/>
</dbReference>
<dbReference type="OrthoDB" id="6019304at2759"/>
<dbReference type="PROSITE" id="PS50234">
    <property type="entry name" value="VWFA"/>
    <property type="match status" value="1"/>
</dbReference>
<sequence length="540" mass="56944">MLLKLLLPTVVMFGSFPIGQSATPPQPPPVLSEGPGPVCSVDVVFVVDESSSISSSWFGRAKQFIADFFTCFTHLHDIQIGVIPYNCVPRTYLPLSTPTGNFMHYLMQKGGLSKTGVAIRYMTDTSTFRAGVPRAAVVMTDGFSTDNFAAAVAAAVADDIELYAVSLQDPGQVDTAALGAIAGSPDRVFNTDIPCKVAFRILADLCKSSGVPGCLGENDAIVPLGYSYEIPGHGICGKCVCGDNGEMLCTAVGCPLQFPECQNPVDVATWCCPACADDVFNYYNVPEGCLYNGEIIPLGDEYKPDDCTTCTCPAAGAEPVCVAQACRPLDCPCPVHIVGQCCPVCPGCWEGDVLIPVGATYQPNPCTFCSCPYAGATPSCAVMDCAAPPCENYVVPPGECCPVCPTPIGCQHEYGLILPDNSFWPDPCTWCTCQEPGTEPVCYPTPGCPPPPCDDEHYFRLPTQCCPMCDTDAPDGCLFDPNDNFLIPLGYDYAIPSDPCMVCTCPFAGGAVACSLIACPPPGCPNPVHIAGVCCPLCTI</sequence>
<keyword evidence="4" id="KW-1185">Reference proteome</keyword>
<dbReference type="PRINTS" id="PR00453">
    <property type="entry name" value="VWFADOMAIN"/>
</dbReference>
<feature type="chain" id="PRO_5028249397" evidence="1">
    <location>
        <begin position="22"/>
        <end position="540"/>
    </location>
</feature>
<proteinExistence type="predicted"/>
<dbReference type="GeneID" id="109478135"/>
<dbReference type="InterPro" id="IPR052624">
    <property type="entry name" value="CRIM1"/>
</dbReference>
<keyword evidence="1" id="KW-0732">Signal</keyword>
<feature type="domain" description="VWFA" evidence="3">
    <location>
        <begin position="42"/>
        <end position="205"/>
    </location>
</feature>
<feature type="domain" description="VWFC" evidence="2">
    <location>
        <begin position="408"/>
        <end position="470"/>
    </location>
</feature>
<dbReference type="GO" id="GO:0005886">
    <property type="term" value="C:plasma membrane"/>
    <property type="evidence" value="ECO:0007669"/>
    <property type="project" value="TreeGrafter"/>
</dbReference>
<dbReference type="PROSITE" id="PS50184">
    <property type="entry name" value="VWFC_2"/>
    <property type="match status" value="5"/>
</dbReference>
<protein>
    <submittedName>
        <fullName evidence="5">Kielin/chordin-like protein</fullName>
    </submittedName>
</protein>
<dbReference type="Gene3D" id="3.40.50.410">
    <property type="entry name" value="von Willebrand factor, type A domain"/>
    <property type="match status" value="1"/>
</dbReference>
<dbReference type="Pfam" id="PF23334">
    <property type="entry name" value="VWC2L_2nd"/>
    <property type="match status" value="5"/>
</dbReference>
<evidence type="ECO:0000313" key="4">
    <source>
        <dbReference type="Proteomes" id="UP000515135"/>
    </source>
</evidence>
<dbReference type="SMART" id="SM00214">
    <property type="entry name" value="VWC"/>
    <property type="match status" value="5"/>
</dbReference>
<feature type="domain" description="VWFC" evidence="2">
    <location>
        <begin position="467"/>
        <end position="539"/>
    </location>
</feature>
<evidence type="ECO:0000259" key="2">
    <source>
        <dbReference type="PROSITE" id="PS50184"/>
    </source>
</evidence>
<dbReference type="AlphaFoldDB" id="A0A6P4ZW63"/>
<dbReference type="Pfam" id="PF00092">
    <property type="entry name" value="VWA"/>
    <property type="match status" value="1"/>
</dbReference>